<dbReference type="Gene3D" id="1.20.1250.20">
    <property type="entry name" value="MFS general substrate transporter like domains"/>
    <property type="match status" value="2"/>
</dbReference>
<feature type="transmembrane region" description="Helical" evidence="6">
    <location>
        <begin position="228"/>
        <end position="249"/>
    </location>
</feature>
<dbReference type="InterPro" id="IPR036259">
    <property type="entry name" value="MFS_trans_sf"/>
</dbReference>
<dbReference type="KEGG" id="pchm:VFPPC_12684"/>
<dbReference type="GeneID" id="28854455"/>
<comment type="subcellular location">
    <subcellularLocation>
        <location evidence="1">Membrane</location>
        <topology evidence="1">Multi-pass membrane protein</topology>
    </subcellularLocation>
</comment>
<sequence>MSTKDYTNGQDIEHISKRSTHEDGPLKVLEVDTFHVVGLDPQDAEFYAQFPEARRKKLLRKVDTRLVPMLALLYLISQIDRANIGNAKIEGMVKDLRMTDVQYNTVLSIFFLPYVLFEIPSNILLKKFRRPSTYLGILVTSWGIVMTCTGVVQNFGGLMTTRVLLGIFEAGFFPGAIYLCSYWYMPKDLALRISYFYCASALSGAFSGLLAAAIAQMDGVGGLEGWRWIFVLEGLASVVAGVACFLLLIDTPSLSQRWLDEDEIRYLELSMAIKQGGLSEELESTFKWKDLKIVLQNWRIYIQAYFLLCQSALSYGTKFTLPTITKAMGFNNTDAQLTSAPPYVAGAISAIIFARLSDKFYWRMPFVFIPLLIVTVAYSIILSLDGALAEKRGVAYFGIVLSVIGIYPIQAAAASWNANNIAPASRRAIGIALMNCVGNIGGILGSFMYIDREKPKYHTGFGLSLALGGFGLIVALVLEASYKVGNKNKAKIADEARSKYTEQELLDMGDKSPLFKYVL</sequence>
<dbReference type="GO" id="GO:0016020">
    <property type="term" value="C:membrane"/>
    <property type="evidence" value="ECO:0007669"/>
    <property type="project" value="UniProtKB-SubCell"/>
</dbReference>
<comment type="caution">
    <text evidence="8">The sequence shown here is derived from an EMBL/GenBank/DDBJ whole genome shotgun (WGS) entry which is preliminary data.</text>
</comment>
<evidence type="ECO:0000256" key="6">
    <source>
        <dbReference type="SAM" id="Phobius"/>
    </source>
</evidence>
<gene>
    <name evidence="8" type="ORF">VFPPC_12684</name>
</gene>
<dbReference type="InterPro" id="IPR011701">
    <property type="entry name" value="MFS"/>
</dbReference>
<feature type="transmembrane region" description="Helical" evidence="6">
    <location>
        <begin position="394"/>
        <end position="416"/>
    </location>
</feature>
<feature type="domain" description="Major facilitator superfamily (MFS) profile" evidence="7">
    <location>
        <begin position="66"/>
        <end position="483"/>
    </location>
</feature>
<dbReference type="FunFam" id="1.20.1250.20:FF:000034">
    <property type="entry name" value="MFS general substrate transporter"/>
    <property type="match status" value="1"/>
</dbReference>
<dbReference type="EMBL" id="LSBJ02000001">
    <property type="protein sequence ID" value="OAQ71999.1"/>
    <property type="molecule type" value="Genomic_DNA"/>
</dbReference>
<dbReference type="SUPFAM" id="SSF103473">
    <property type="entry name" value="MFS general substrate transporter"/>
    <property type="match status" value="1"/>
</dbReference>
<accession>A0A179G4C6</accession>
<organism evidence="8 9">
    <name type="scientific">Pochonia chlamydosporia 170</name>
    <dbReference type="NCBI Taxonomy" id="1380566"/>
    <lineage>
        <taxon>Eukaryota</taxon>
        <taxon>Fungi</taxon>
        <taxon>Dikarya</taxon>
        <taxon>Ascomycota</taxon>
        <taxon>Pezizomycotina</taxon>
        <taxon>Sordariomycetes</taxon>
        <taxon>Hypocreomycetidae</taxon>
        <taxon>Hypocreales</taxon>
        <taxon>Clavicipitaceae</taxon>
        <taxon>Pochonia</taxon>
    </lineage>
</organism>
<dbReference type="GO" id="GO:0022857">
    <property type="term" value="F:transmembrane transporter activity"/>
    <property type="evidence" value="ECO:0007669"/>
    <property type="project" value="InterPro"/>
</dbReference>
<dbReference type="PANTHER" id="PTHR43791">
    <property type="entry name" value="PERMEASE-RELATED"/>
    <property type="match status" value="1"/>
</dbReference>
<evidence type="ECO:0000313" key="8">
    <source>
        <dbReference type="EMBL" id="OAQ71999.1"/>
    </source>
</evidence>
<proteinExistence type="predicted"/>
<feature type="transmembrane region" description="Helical" evidence="6">
    <location>
        <begin position="428"/>
        <end position="449"/>
    </location>
</feature>
<dbReference type="PANTHER" id="PTHR43791:SF54">
    <property type="entry name" value="MAJOR FACILITATOR SUPERFAMILY (MFS) PROFILE DOMAIN-CONTAINING PROTEIN-RELATED"/>
    <property type="match status" value="1"/>
</dbReference>
<dbReference type="PROSITE" id="PS50850">
    <property type="entry name" value="MFS"/>
    <property type="match status" value="1"/>
</dbReference>
<keyword evidence="5 6" id="KW-0472">Membrane</keyword>
<evidence type="ECO:0000256" key="3">
    <source>
        <dbReference type="ARBA" id="ARBA00022692"/>
    </source>
</evidence>
<dbReference type="FunFam" id="1.20.1250.20:FF:000364">
    <property type="entry name" value="MFS general substrate transporter"/>
    <property type="match status" value="1"/>
</dbReference>
<feature type="transmembrane region" description="Helical" evidence="6">
    <location>
        <begin position="461"/>
        <end position="482"/>
    </location>
</feature>
<evidence type="ECO:0000259" key="7">
    <source>
        <dbReference type="PROSITE" id="PS50850"/>
    </source>
</evidence>
<evidence type="ECO:0000256" key="5">
    <source>
        <dbReference type="ARBA" id="ARBA00023136"/>
    </source>
</evidence>
<reference evidence="8 9" key="1">
    <citation type="journal article" date="2016" name="PLoS Pathog.">
        <title>Biosynthesis of antibiotic leucinostatins in bio-control fungus Purpureocillium lilacinum and their inhibition on phytophthora revealed by genome mining.</title>
        <authorList>
            <person name="Wang G."/>
            <person name="Liu Z."/>
            <person name="Lin R."/>
            <person name="Li E."/>
            <person name="Mao Z."/>
            <person name="Ling J."/>
            <person name="Yang Y."/>
            <person name="Yin W.B."/>
            <person name="Xie B."/>
        </authorList>
    </citation>
    <scope>NUCLEOTIDE SEQUENCE [LARGE SCALE GENOMIC DNA]</scope>
    <source>
        <strain evidence="8">170</strain>
    </source>
</reference>
<feature type="transmembrane region" description="Helical" evidence="6">
    <location>
        <begin position="196"/>
        <end position="216"/>
    </location>
</feature>
<name>A0A179G4C6_METCM</name>
<dbReference type="InterPro" id="IPR020846">
    <property type="entry name" value="MFS_dom"/>
</dbReference>
<dbReference type="RefSeq" id="XP_018148082.1">
    <property type="nucleotide sequence ID" value="XM_018290461.1"/>
</dbReference>
<keyword evidence="9" id="KW-1185">Reference proteome</keyword>
<feature type="transmembrane region" description="Helical" evidence="6">
    <location>
        <begin position="366"/>
        <end position="388"/>
    </location>
</feature>
<dbReference type="Proteomes" id="UP000078397">
    <property type="component" value="Unassembled WGS sequence"/>
</dbReference>
<keyword evidence="3 6" id="KW-0812">Transmembrane</keyword>
<dbReference type="OrthoDB" id="2962993at2759"/>
<evidence type="ECO:0000256" key="2">
    <source>
        <dbReference type="ARBA" id="ARBA00022448"/>
    </source>
</evidence>
<protein>
    <submittedName>
        <fullName evidence="8">MFS transporter</fullName>
    </submittedName>
</protein>
<keyword evidence="2" id="KW-0813">Transport</keyword>
<feature type="transmembrane region" description="Helical" evidence="6">
    <location>
        <begin position="101"/>
        <end position="120"/>
    </location>
</feature>
<evidence type="ECO:0000256" key="4">
    <source>
        <dbReference type="ARBA" id="ARBA00022989"/>
    </source>
</evidence>
<evidence type="ECO:0000256" key="1">
    <source>
        <dbReference type="ARBA" id="ARBA00004141"/>
    </source>
</evidence>
<evidence type="ECO:0000313" key="9">
    <source>
        <dbReference type="Proteomes" id="UP000078397"/>
    </source>
</evidence>
<keyword evidence="4 6" id="KW-1133">Transmembrane helix</keyword>
<feature type="transmembrane region" description="Helical" evidence="6">
    <location>
        <begin position="132"/>
        <end position="152"/>
    </location>
</feature>
<dbReference type="Pfam" id="PF07690">
    <property type="entry name" value="MFS_1"/>
    <property type="match status" value="1"/>
</dbReference>
<feature type="transmembrane region" description="Helical" evidence="6">
    <location>
        <begin position="164"/>
        <end position="184"/>
    </location>
</feature>
<dbReference type="AlphaFoldDB" id="A0A179G4C6"/>